<protein>
    <submittedName>
        <fullName evidence="2">Uncharacterized protein</fullName>
    </submittedName>
</protein>
<organism evidence="2">
    <name type="scientific">Eutreptiella gymnastica</name>
    <dbReference type="NCBI Taxonomy" id="73025"/>
    <lineage>
        <taxon>Eukaryota</taxon>
        <taxon>Discoba</taxon>
        <taxon>Euglenozoa</taxon>
        <taxon>Euglenida</taxon>
        <taxon>Spirocuta</taxon>
        <taxon>Euglenophyceae</taxon>
        <taxon>Eutreptiales</taxon>
        <taxon>Eutreptiaceae</taxon>
        <taxon>Eutreptiella</taxon>
    </lineage>
</organism>
<gene>
    <name evidence="2" type="ORF">EGYM00392_LOCUS42627</name>
</gene>
<reference evidence="2" key="1">
    <citation type="submission" date="2021-01" db="EMBL/GenBank/DDBJ databases">
        <authorList>
            <person name="Corre E."/>
            <person name="Pelletier E."/>
            <person name="Niang G."/>
            <person name="Scheremetjew M."/>
            <person name="Finn R."/>
            <person name="Kale V."/>
            <person name="Holt S."/>
            <person name="Cochrane G."/>
            <person name="Meng A."/>
            <person name="Brown T."/>
            <person name="Cohen L."/>
        </authorList>
    </citation>
    <scope>NUCLEOTIDE SEQUENCE</scope>
    <source>
        <strain evidence="2">NIES-381</strain>
    </source>
</reference>
<dbReference type="InterPro" id="IPR016024">
    <property type="entry name" value="ARM-type_fold"/>
</dbReference>
<proteinExistence type="predicted"/>
<sequence>MADLFRDLDHTGQHADAGLPRASVTQVIGKGVHSMATTVNRPNNLSTSTKACSSNATIMKTIQGAGHLQPTESERSCFDTLDESPKSPSLVDKDSLFQSGLDRNTNYKRTALTDELDFILEGTHPHVCTEQRVDALLKLLEWLTSQRHVSHQLRVENKLHQVIQAACNFDVEDEQLCSHSLLVLLCVMKDPMNHHFISEDTGTWFAFLNVLKAKVLDCIAMSRSSSFSGSDIADNQSTTRGLKRRRSFMEGRSPTKQKAMDTTSNSQLSLFRRFVNMESLADAKAECLAFTGLTTILLSGNKIAHNAALDPEYALEQFRSNGSAWTASGRFAPWFVANNGCEAIRSIVEKALHYWQKSKPASNQRMLLKTLQFFELLTCSLAAPGQDNVSCVDDVIATGVVDTMVQALQQLVADRGASRSIATAADGSPILIRLLRIIINICACRLQQQQQQQCEKPVGVPLLNTISLLEASYGCLVHECGQTESDMDIVNCCLCLLINMAEGKVPTRQQVSELQLDGVGIIPFLVREFESRLSKETAADNVVASYIAQLLGCLAVGHNYNRKCIQAELERYADRDEAVSPTDPNHGNPMVKLVAVLQEFLMFQSDAKVLTHSTLVGLHWVLTGLIEENHIVLPESPAESDEKCSLTPPY</sequence>
<feature type="compositionally biased region" description="Polar residues" evidence="1">
    <location>
        <begin position="229"/>
        <end position="240"/>
    </location>
</feature>
<name>A0A7S1J3F1_9EUGL</name>
<evidence type="ECO:0000256" key="1">
    <source>
        <dbReference type="SAM" id="MobiDB-lite"/>
    </source>
</evidence>
<dbReference type="AlphaFoldDB" id="A0A7S1J3F1"/>
<dbReference type="Gene3D" id="1.25.10.10">
    <property type="entry name" value="Leucine-rich Repeat Variant"/>
    <property type="match status" value="1"/>
</dbReference>
<dbReference type="EMBL" id="HBGA01114403">
    <property type="protein sequence ID" value="CAD9031485.1"/>
    <property type="molecule type" value="Transcribed_RNA"/>
</dbReference>
<dbReference type="SUPFAM" id="SSF48371">
    <property type="entry name" value="ARM repeat"/>
    <property type="match status" value="1"/>
</dbReference>
<feature type="region of interest" description="Disordered" evidence="1">
    <location>
        <begin position="229"/>
        <end position="262"/>
    </location>
</feature>
<evidence type="ECO:0000313" key="2">
    <source>
        <dbReference type="EMBL" id="CAD9031485.1"/>
    </source>
</evidence>
<accession>A0A7S1J3F1</accession>
<dbReference type="InterPro" id="IPR011989">
    <property type="entry name" value="ARM-like"/>
</dbReference>